<feature type="modified residue" description="Phosphohistidine" evidence="13">
    <location>
        <position position="44"/>
    </location>
</feature>
<keyword evidence="8" id="KW-0808">Transferase</keyword>
<dbReference type="InterPro" id="IPR036641">
    <property type="entry name" value="HPT_dom_sf"/>
</dbReference>
<protein>
    <recommendedName>
        <fullName evidence="4">Chemotaxis protein CheA</fullName>
        <ecNumber evidence="3">2.7.13.3</ecNumber>
    </recommendedName>
</protein>
<dbReference type="InterPro" id="IPR008207">
    <property type="entry name" value="Sig_transdc_His_kin_Hpt_dom"/>
</dbReference>
<dbReference type="Gene3D" id="3.30.565.10">
    <property type="entry name" value="Histidine kinase-like ATPase, C-terminal domain"/>
    <property type="match status" value="1"/>
</dbReference>
<dbReference type="SUPFAM" id="SSF47226">
    <property type="entry name" value="Histidine-containing phosphotransfer domain, HPT domain"/>
    <property type="match status" value="1"/>
</dbReference>
<evidence type="ECO:0000259" key="15">
    <source>
        <dbReference type="PROSITE" id="PS50851"/>
    </source>
</evidence>
<feature type="domain" description="CheW-like" evidence="15">
    <location>
        <begin position="512"/>
        <end position="641"/>
    </location>
</feature>
<dbReference type="Proteomes" id="UP000195137">
    <property type="component" value="Unassembled WGS sequence"/>
</dbReference>
<evidence type="ECO:0000259" key="14">
    <source>
        <dbReference type="PROSITE" id="PS50109"/>
    </source>
</evidence>
<evidence type="ECO:0000256" key="4">
    <source>
        <dbReference type="ARBA" id="ARBA00021495"/>
    </source>
</evidence>
<evidence type="ECO:0000256" key="9">
    <source>
        <dbReference type="ARBA" id="ARBA00022741"/>
    </source>
</evidence>
<dbReference type="SUPFAM" id="SSF50341">
    <property type="entry name" value="CheW-like"/>
    <property type="match status" value="1"/>
</dbReference>
<dbReference type="Pfam" id="PF07194">
    <property type="entry name" value="P2"/>
    <property type="match status" value="1"/>
</dbReference>
<dbReference type="InterPro" id="IPR051315">
    <property type="entry name" value="Bact_Chemotaxis_CheA"/>
</dbReference>
<dbReference type="InterPro" id="IPR004358">
    <property type="entry name" value="Sig_transdc_His_kin-like_C"/>
</dbReference>
<dbReference type="PRINTS" id="PR00344">
    <property type="entry name" value="BCTRLSENSOR"/>
</dbReference>
<dbReference type="InterPro" id="IPR004105">
    <property type="entry name" value="CheA-like_dim"/>
</dbReference>
<evidence type="ECO:0000256" key="10">
    <source>
        <dbReference type="ARBA" id="ARBA00022777"/>
    </source>
</evidence>
<dbReference type="GO" id="GO:0006935">
    <property type="term" value="P:chemotaxis"/>
    <property type="evidence" value="ECO:0007669"/>
    <property type="project" value="UniProtKB-KW"/>
</dbReference>
<dbReference type="Gene3D" id="2.30.30.40">
    <property type="entry name" value="SH3 Domains"/>
    <property type="match status" value="1"/>
</dbReference>
<dbReference type="InterPro" id="IPR036890">
    <property type="entry name" value="HATPase_C_sf"/>
</dbReference>
<keyword evidence="10 17" id="KW-0418">Kinase</keyword>
<proteinExistence type="predicted"/>
<dbReference type="SUPFAM" id="SSF55874">
    <property type="entry name" value="ATPase domain of HSP90 chaperone/DNA topoisomerase II/histidine kinase"/>
    <property type="match status" value="1"/>
</dbReference>
<keyword evidence="5" id="KW-0963">Cytoplasm</keyword>
<feature type="domain" description="Histidine kinase" evidence="14">
    <location>
        <begin position="303"/>
        <end position="510"/>
    </location>
</feature>
<dbReference type="PANTHER" id="PTHR43395">
    <property type="entry name" value="SENSOR HISTIDINE KINASE CHEA"/>
    <property type="match status" value="1"/>
</dbReference>
<dbReference type="Gene3D" id="1.10.287.560">
    <property type="entry name" value="Histidine kinase CheA-like, homodimeric domain"/>
    <property type="match status" value="1"/>
</dbReference>
<dbReference type="SUPFAM" id="SSF55052">
    <property type="entry name" value="CheY-binding domain of CheA"/>
    <property type="match status" value="1"/>
</dbReference>
<dbReference type="Gene3D" id="1.20.120.160">
    <property type="entry name" value="HPT domain"/>
    <property type="match status" value="1"/>
</dbReference>
<dbReference type="EC" id="2.7.13.3" evidence="3"/>
<evidence type="ECO:0000256" key="3">
    <source>
        <dbReference type="ARBA" id="ARBA00012438"/>
    </source>
</evidence>
<evidence type="ECO:0000256" key="13">
    <source>
        <dbReference type="PROSITE-ProRule" id="PRU00110"/>
    </source>
</evidence>
<dbReference type="OrthoDB" id="293137at2157"/>
<evidence type="ECO:0000256" key="12">
    <source>
        <dbReference type="ARBA" id="ARBA00023012"/>
    </source>
</evidence>
<dbReference type="EMBL" id="MRZU01000004">
    <property type="protein sequence ID" value="OUJ18212.1"/>
    <property type="molecule type" value="Genomic_DNA"/>
</dbReference>
<dbReference type="InterPro" id="IPR037006">
    <property type="entry name" value="CheA-like_homodim_sf"/>
</dbReference>
<dbReference type="CDD" id="cd00088">
    <property type="entry name" value="HPT"/>
    <property type="match status" value="1"/>
</dbReference>
<evidence type="ECO:0000256" key="6">
    <source>
        <dbReference type="ARBA" id="ARBA00022500"/>
    </source>
</evidence>
<organism evidence="17 18">
    <name type="scientific">Methanonatronarchaeum thermophilum</name>
    <dbReference type="NCBI Taxonomy" id="1927129"/>
    <lineage>
        <taxon>Archaea</taxon>
        <taxon>Methanobacteriati</taxon>
        <taxon>Methanobacteriota</taxon>
        <taxon>Methanonatronarchaeia</taxon>
        <taxon>Methanonatronarchaeales</taxon>
        <taxon>Methanonatronarchaeaceae</taxon>
        <taxon>Methanonatronarchaeum</taxon>
    </lineage>
</organism>
<accession>A0A1Y3G9T9</accession>
<dbReference type="GO" id="GO:0005737">
    <property type="term" value="C:cytoplasm"/>
    <property type="evidence" value="ECO:0007669"/>
    <property type="project" value="UniProtKB-SubCell"/>
</dbReference>
<dbReference type="InterPro" id="IPR036097">
    <property type="entry name" value="HisK_dim/P_sf"/>
</dbReference>
<evidence type="ECO:0000259" key="16">
    <source>
        <dbReference type="PROSITE" id="PS50894"/>
    </source>
</evidence>
<dbReference type="GO" id="GO:0000155">
    <property type="term" value="F:phosphorelay sensor kinase activity"/>
    <property type="evidence" value="ECO:0007669"/>
    <property type="project" value="InterPro"/>
</dbReference>
<dbReference type="Pfam" id="PF02518">
    <property type="entry name" value="HATPase_c"/>
    <property type="match status" value="1"/>
</dbReference>
<dbReference type="SMART" id="SM00260">
    <property type="entry name" value="CheW"/>
    <property type="match status" value="1"/>
</dbReference>
<dbReference type="InterPro" id="IPR035891">
    <property type="entry name" value="CheY-binding_CheA"/>
</dbReference>
<dbReference type="InterPro" id="IPR002545">
    <property type="entry name" value="CheW-lke_dom"/>
</dbReference>
<sequence>MEEYLESFVLEGKEMLTEINNALLEIEKDPGNREAIDSVFRAAHTLKGNFGAMGFKGASDLSHAIEDLLDGVRAREIEVTSENMDSVFKGVDTIERMLNEIEEGGETSVDPTPIIKEIRSKIKDSNPPETDNGDQLGRDWLEDIDSDNGQFYVEVNLENLNMKGVDAKLLFKSFDGLDVVKSNPPMDDVLEGKYESSIEFVCSLENGVDSFKEKLDNSSKVGSYVVKPVQEVFGDNEHGFDVEDGVELDVEKPAKNQSMEKIQSVRVDTDQIDSLMNRVKELVTTRIRIRQSIESGETLKVEKELKELDKLSSKLQNIVMDIRLVPLKKVVGKFPRMVRDLANSEGKKINLVIKGDDLELDRTVLNEIGDPLMHLLRNSIDHGIELPEERVKAGKPEVGEIVLEGRQEQGKAVIEVRDDGGGLDAEAIKEKAIEREVVTDSQASEMTDNEVYELIFESGFSTTTEVTEVSGRGVGMDVVKNTISKLDGSIDITSEPGEGTTIKLSLPFTVSIVKVLLIEVGDDVFGIPVKHLDKILNMKKTTKVDGQEIMDIDGETYRVYRLGEIFNIPNSTDKGMSLKIKDEISSMALQCDRVIKIEEVVVKTYGSLVSNTPGIAGAAIMGEGKVINIIDVDTLKKAEKQLK</sequence>
<dbReference type="CDD" id="cd16916">
    <property type="entry name" value="HATPase_CheA-like"/>
    <property type="match status" value="1"/>
</dbReference>
<comment type="subcellular location">
    <subcellularLocation>
        <location evidence="2">Cytoplasm</location>
    </subcellularLocation>
</comment>
<dbReference type="PROSITE" id="PS50109">
    <property type="entry name" value="HIS_KIN"/>
    <property type="match status" value="1"/>
</dbReference>
<evidence type="ECO:0000256" key="2">
    <source>
        <dbReference type="ARBA" id="ARBA00004496"/>
    </source>
</evidence>
<dbReference type="SMART" id="SM00073">
    <property type="entry name" value="HPT"/>
    <property type="match status" value="1"/>
</dbReference>
<evidence type="ECO:0000256" key="1">
    <source>
        <dbReference type="ARBA" id="ARBA00000085"/>
    </source>
</evidence>
<dbReference type="PANTHER" id="PTHR43395:SF10">
    <property type="entry name" value="CHEMOTAXIS PROTEIN CHEA"/>
    <property type="match status" value="1"/>
</dbReference>
<gene>
    <name evidence="17" type="ORF">AMET1_1117</name>
</gene>
<dbReference type="InterPro" id="IPR010808">
    <property type="entry name" value="CheA_P2-bd"/>
</dbReference>
<keyword evidence="18" id="KW-1185">Reference proteome</keyword>
<dbReference type="SUPFAM" id="SSF47384">
    <property type="entry name" value="Homodimeric domain of signal transducing histidine kinase"/>
    <property type="match status" value="1"/>
</dbReference>
<name>A0A1Y3G9T9_9EURY</name>
<dbReference type="RefSeq" id="WP_086637503.1">
    <property type="nucleotide sequence ID" value="NZ_MRZU01000004.1"/>
</dbReference>
<feature type="domain" description="HPt" evidence="16">
    <location>
        <begin position="1"/>
        <end position="101"/>
    </location>
</feature>
<evidence type="ECO:0000256" key="8">
    <source>
        <dbReference type="ARBA" id="ARBA00022679"/>
    </source>
</evidence>
<keyword evidence="7 13" id="KW-0597">Phosphoprotein</keyword>
<dbReference type="SMART" id="SM00387">
    <property type="entry name" value="HATPase_c"/>
    <property type="match status" value="1"/>
</dbReference>
<dbReference type="Pfam" id="PF01627">
    <property type="entry name" value="Hpt"/>
    <property type="match status" value="1"/>
</dbReference>
<dbReference type="InterPro" id="IPR003594">
    <property type="entry name" value="HATPase_dom"/>
</dbReference>
<comment type="caution">
    <text evidence="17">The sequence shown here is derived from an EMBL/GenBank/DDBJ whole genome shotgun (WGS) entry which is preliminary data.</text>
</comment>
<evidence type="ECO:0000256" key="7">
    <source>
        <dbReference type="ARBA" id="ARBA00022553"/>
    </source>
</evidence>
<evidence type="ECO:0000313" key="18">
    <source>
        <dbReference type="Proteomes" id="UP000195137"/>
    </source>
</evidence>
<dbReference type="PROSITE" id="PS50894">
    <property type="entry name" value="HPT"/>
    <property type="match status" value="1"/>
</dbReference>
<dbReference type="Pfam" id="PF02895">
    <property type="entry name" value="H-kinase_dim"/>
    <property type="match status" value="1"/>
</dbReference>
<dbReference type="InterPro" id="IPR036061">
    <property type="entry name" value="CheW-like_dom_sf"/>
</dbReference>
<keyword evidence="9" id="KW-0547">Nucleotide-binding</keyword>
<evidence type="ECO:0000313" key="17">
    <source>
        <dbReference type="EMBL" id="OUJ18212.1"/>
    </source>
</evidence>
<dbReference type="SMART" id="SM01231">
    <property type="entry name" value="H-kinase_dim"/>
    <property type="match status" value="1"/>
</dbReference>
<evidence type="ECO:0000256" key="5">
    <source>
        <dbReference type="ARBA" id="ARBA00022490"/>
    </source>
</evidence>
<keyword evidence="11" id="KW-0067">ATP-binding</keyword>
<dbReference type="InterPro" id="IPR005467">
    <property type="entry name" value="His_kinase_dom"/>
</dbReference>
<dbReference type="GO" id="GO:0005524">
    <property type="term" value="F:ATP binding"/>
    <property type="evidence" value="ECO:0007669"/>
    <property type="project" value="UniProtKB-KW"/>
</dbReference>
<dbReference type="Gene3D" id="3.30.70.1110">
    <property type="entry name" value="Histidine kinase CheA-like, P2 response regulator-binding domain"/>
    <property type="match status" value="1"/>
</dbReference>
<evidence type="ECO:0000256" key="11">
    <source>
        <dbReference type="ARBA" id="ARBA00022840"/>
    </source>
</evidence>
<dbReference type="AlphaFoldDB" id="A0A1Y3G9T9"/>
<keyword evidence="12" id="KW-0902">Two-component regulatory system</keyword>
<keyword evidence="6" id="KW-0145">Chemotaxis</keyword>
<dbReference type="InterPro" id="IPR037052">
    <property type="entry name" value="CheA-like_P2_sf"/>
</dbReference>
<reference evidence="17 18" key="1">
    <citation type="submission" date="2016-12" db="EMBL/GenBank/DDBJ databases">
        <title>Discovery of methanogenic haloarchaea.</title>
        <authorList>
            <person name="Sorokin D.Y."/>
            <person name="Makarova K.S."/>
            <person name="Abbas B."/>
            <person name="Ferrer M."/>
            <person name="Golyshin P.N."/>
        </authorList>
    </citation>
    <scope>NUCLEOTIDE SEQUENCE [LARGE SCALE GENOMIC DNA]</scope>
    <source>
        <strain evidence="17">AMET1</strain>
    </source>
</reference>
<dbReference type="FunFam" id="3.30.565.10:FF:000016">
    <property type="entry name" value="Chemotaxis protein CheA, putative"/>
    <property type="match status" value="1"/>
</dbReference>
<dbReference type="Pfam" id="PF01584">
    <property type="entry name" value="CheW"/>
    <property type="match status" value="1"/>
</dbReference>
<dbReference type="PROSITE" id="PS50851">
    <property type="entry name" value="CHEW"/>
    <property type="match status" value="1"/>
</dbReference>
<comment type="catalytic activity">
    <reaction evidence="1">
        <text>ATP + protein L-histidine = ADP + protein N-phospho-L-histidine.</text>
        <dbReference type="EC" id="2.7.13.3"/>
    </reaction>
</comment>